<dbReference type="SUPFAM" id="SSF52540">
    <property type="entry name" value="P-loop containing nucleoside triphosphate hydrolases"/>
    <property type="match status" value="1"/>
</dbReference>
<dbReference type="OrthoDB" id="9805601at2"/>
<dbReference type="Proteomes" id="UP000238137">
    <property type="component" value="Unassembled WGS sequence"/>
</dbReference>
<evidence type="ECO:0000256" key="4">
    <source>
        <dbReference type="ARBA" id="ARBA00022840"/>
    </source>
</evidence>
<evidence type="ECO:0000256" key="1">
    <source>
        <dbReference type="ARBA" id="ARBA00005417"/>
    </source>
</evidence>
<proteinExistence type="inferred from homology"/>
<dbReference type="EMBL" id="PXNQ02000006">
    <property type="protein sequence ID" value="RNF34484.1"/>
    <property type="molecule type" value="Genomic_DNA"/>
</dbReference>
<keyword evidence="4 8" id="KW-0067">ATP-binding</keyword>
<evidence type="ECO:0000256" key="5">
    <source>
        <dbReference type="ARBA" id="ARBA00022967"/>
    </source>
</evidence>
<evidence type="ECO:0000313" key="9">
    <source>
        <dbReference type="Proteomes" id="UP000238137"/>
    </source>
</evidence>
<dbReference type="PANTHER" id="PTHR42794">
    <property type="entry name" value="HEMIN IMPORT ATP-BINDING PROTEIN HMUV"/>
    <property type="match status" value="1"/>
</dbReference>
<keyword evidence="9" id="KW-1185">Reference proteome</keyword>
<keyword evidence="5" id="KW-1278">Translocase</keyword>
<dbReference type="GO" id="GO:0016887">
    <property type="term" value="F:ATP hydrolysis activity"/>
    <property type="evidence" value="ECO:0007669"/>
    <property type="project" value="InterPro"/>
</dbReference>
<evidence type="ECO:0000256" key="2">
    <source>
        <dbReference type="ARBA" id="ARBA00022448"/>
    </source>
</evidence>
<dbReference type="CDD" id="cd03214">
    <property type="entry name" value="ABC_Iron-Siderophores_B12_Hemin"/>
    <property type="match status" value="1"/>
</dbReference>
<evidence type="ECO:0000313" key="8">
    <source>
        <dbReference type="EMBL" id="RNF34484.1"/>
    </source>
</evidence>
<comment type="caution">
    <text evidence="8">The sequence shown here is derived from an EMBL/GenBank/DDBJ whole genome shotgun (WGS) entry which is preliminary data.</text>
</comment>
<comment type="function">
    <text evidence="6">Part of the ABC transporter complex HmuTUV involved in hemin import. Responsible for energy coupling to the transport system.</text>
</comment>
<dbReference type="PROSITE" id="PS50893">
    <property type="entry name" value="ABC_TRANSPORTER_2"/>
    <property type="match status" value="1"/>
</dbReference>
<dbReference type="PANTHER" id="PTHR42794:SF1">
    <property type="entry name" value="HEMIN IMPORT ATP-BINDING PROTEIN HMUV"/>
    <property type="match status" value="1"/>
</dbReference>
<name>A0A422QX00_9RHOB</name>
<dbReference type="SMART" id="SM00382">
    <property type="entry name" value="AAA"/>
    <property type="match status" value="1"/>
</dbReference>
<evidence type="ECO:0000256" key="6">
    <source>
        <dbReference type="ARBA" id="ARBA00037066"/>
    </source>
</evidence>
<comment type="similarity">
    <text evidence="1">Belongs to the ABC transporter superfamily.</text>
</comment>
<dbReference type="Pfam" id="PF00005">
    <property type="entry name" value="ABC_tran"/>
    <property type="match status" value="1"/>
</dbReference>
<accession>A0A422QX00</accession>
<reference evidence="8" key="1">
    <citation type="submission" date="2018-05" db="EMBL/GenBank/DDBJ databases">
        <title>Reclassification of Methylarcula marina and Methylarcula terricola as Paracoccus methylarcula sp.nov., comb.nov. and Paracoccus terricola comb.nov.</title>
        <authorList>
            <person name="Shmareva M.N."/>
            <person name="Doronina N.V."/>
            <person name="Vasilenko O.V."/>
            <person name="Tarlachkov S.V."/>
            <person name="Trotsenko Y.A."/>
        </authorList>
    </citation>
    <scope>NUCLEOTIDE SEQUENCE [LARGE SCALE GENOMIC DNA]</scope>
    <source>
        <strain evidence="8">VKM B-2159</strain>
    </source>
</reference>
<feature type="domain" description="ABC transporter" evidence="7">
    <location>
        <begin position="3"/>
        <end position="234"/>
    </location>
</feature>
<dbReference type="AlphaFoldDB" id="A0A422QX00"/>
<dbReference type="Gene3D" id="3.40.50.300">
    <property type="entry name" value="P-loop containing nucleotide triphosphate hydrolases"/>
    <property type="match status" value="1"/>
</dbReference>
<gene>
    <name evidence="8" type="ORF">A7A09_011395</name>
</gene>
<evidence type="ECO:0000259" key="7">
    <source>
        <dbReference type="PROSITE" id="PS50893"/>
    </source>
</evidence>
<keyword evidence="2" id="KW-0813">Transport</keyword>
<dbReference type="GO" id="GO:0005524">
    <property type="term" value="F:ATP binding"/>
    <property type="evidence" value="ECO:0007669"/>
    <property type="project" value="UniProtKB-KW"/>
</dbReference>
<evidence type="ECO:0000256" key="3">
    <source>
        <dbReference type="ARBA" id="ARBA00022741"/>
    </source>
</evidence>
<dbReference type="FunFam" id="3.40.50.300:FF:000134">
    <property type="entry name" value="Iron-enterobactin ABC transporter ATP-binding protein"/>
    <property type="match status" value="1"/>
</dbReference>
<keyword evidence="3" id="KW-0547">Nucleotide-binding</keyword>
<sequence>MMIRASDLGWRTRGKTILQGATLEIEKGEVLGLIGPNGSGKSTLLRMLAGLLKPSQGHVELAGQELARMNQREIARITAFVAQQADTSDRISVRDAVELGRTPWLDALRPWSEEDSRHVANALATVEMQGFETRDWITLSGGERQRVHIARALAQAPQVLLLDEPTNHLDIHHQLSIMRLIGRLGLTTIVALHDLNQAMSCDRLGVLHQGRLIALGSPAEILTPELLHCVFAVSATELIDPTDGTRVLRFRSMTQALPDMNRHDVS</sequence>
<dbReference type="InterPro" id="IPR003593">
    <property type="entry name" value="AAA+_ATPase"/>
</dbReference>
<organism evidence="8 9">
    <name type="scientific">Paracoccus methylarcula</name>
    <dbReference type="NCBI Taxonomy" id="72022"/>
    <lineage>
        <taxon>Bacteria</taxon>
        <taxon>Pseudomonadati</taxon>
        <taxon>Pseudomonadota</taxon>
        <taxon>Alphaproteobacteria</taxon>
        <taxon>Rhodobacterales</taxon>
        <taxon>Paracoccaceae</taxon>
        <taxon>Paracoccus</taxon>
    </lineage>
</organism>
<dbReference type="InterPro" id="IPR003439">
    <property type="entry name" value="ABC_transporter-like_ATP-bd"/>
</dbReference>
<dbReference type="InterPro" id="IPR027417">
    <property type="entry name" value="P-loop_NTPase"/>
</dbReference>
<protein>
    <submittedName>
        <fullName evidence="8">ABC transporter ATP-binding protein</fullName>
    </submittedName>
</protein>